<keyword evidence="2" id="KW-1185">Reference proteome</keyword>
<dbReference type="EMBL" id="JAYKYQ010000010">
    <property type="protein sequence ID" value="MEB3513112.1"/>
    <property type="molecule type" value="Genomic_DNA"/>
</dbReference>
<sequence length="35" mass="3921">MTWTKPSFSWMRCRCGWTSEPGRELGLAVAIGASF</sequence>
<evidence type="ECO:0000313" key="1">
    <source>
        <dbReference type="EMBL" id="MEB3513112.1"/>
    </source>
</evidence>
<dbReference type="Pfam" id="PF14124">
    <property type="entry name" value="DUF4291"/>
    <property type="match status" value="1"/>
</dbReference>
<reference evidence="1 2" key="1">
    <citation type="submission" date="2023-12" db="EMBL/GenBank/DDBJ databases">
        <title>novel species in genus Nocarida.</title>
        <authorList>
            <person name="Li Z."/>
        </authorList>
    </citation>
    <scope>NUCLEOTIDE SEQUENCE [LARGE SCALE GENOMIC DNA]</scope>
    <source>
        <strain evidence="1 2">CDC186</strain>
    </source>
</reference>
<dbReference type="InterPro" id="IPR025633">
    <property type="entry name" value="DUF4291"/>
</dbReference>
<accession>A0ABU6B0L5</accession>
<proteinExistence type="predicted"/>
<comment type="caution">
    <text evidence="1">The sequence shown here is derived from an EMBL/GenBank/DDBJ whole genome shotgun (WGS) entry which is preliminary data.</text>
</comment>
<protein>
    <submittedName>
        <fullName evidence="1">DUF4291 family protein</fullName>
    </submittedName>
</protein>
<organism evidence="1 2">
    <name type="scientific">Nocardia implantans</name>
    <dbReference type="NCBI Taxonomy" id="3108168"/>
    <lineage>
        <taxon>Bacteria</taxon>
        <taxon>Bacillati</taxon>
        <taxon>Actinomycetota</taxon>
        <taxon>Actinomycetes</taxon>
        <taxon>Mycobacteriales</taxon>
        <taxon>Nocardiaceae</taxon>
        <taxon>Nocardia</taxon>
    </lineage>
</organism>
<dbReference type="Proteomes" id="UP001348098">
    <property type="component" value="Unassembled WGS sequence"/>
</dbReference>
<name>A0ABU6B0L5_9NOCA</name>
<evidence type="ECO:0000313" key="2">
    <source>
        <dbReference type="Proteomes" id="UP001348098"/>
    </source>
</evidence>
<gene>
    <name evidence="1" type="ORF">U3653_24045</name>
</gene>
<dbReference type="RefSeq" id="WP_195082405.1">
    <property type="nucleotide sequence ID" value="NZ_JAYESH010000010.1"/>
</dbReference>